<protein>
    <recommendedName>
        <fullName evidence="1">ESAT-6-like protein</fullName>
    </recommendedName>
</protein>
<keyword evidence="3" id="KW-1185">Reference proteome</keyword>
<evidence type="ECO:0000313" key="3">
    <source>
        <dbReference type="Proteomes" id="UP000030528"/>
    </source>
</evidence>
<accession>A0A0A5GGJ8</accession>
<dbReference type="InterPro" id="IPR010310">
    <property type="entry name" value="T7SS_ESAT-6-like"/>
</dbReference>
<dbReference type="SUPFAM" id="SSF140453">
    <property type="entry name" value="EsxAB dimer-like"/>
    <property type="match status" value="1"/>
</dbReference>
<evidence type="ECO:0000313" key="2">
    <source>
        <dbReference type="EMBL" id="KGX91109.1"/>
    </source>
</evidence>
<sequence length="97" mass="10696">MAGNIRLTPEELVSMSGRYSNEAGQVGEQISRLDSMIQELEGIWEGESSRAFGEQYQSLRPSVIQIQQLLEDVAAQLTNTARALEDADTQVANQIRG</sequence>
<reference evidence="2 3" key="1">
    <citation type="submission" date="2013-08" db="EMBL/GenBank/DDBJ databases">
        <authorList>
            <person name="Huang J."/>
            <person name="Wang G."/>
        </authorList>
    </citation>
    <scope>NUCLEOTIDE SEQUENCE [LARGE SCALE GENOMIC DNA]</scope>
    <source>
        <strain evidence="2 3">JSM 076056</strain>
    </source>
</reference>
<dbReference type="OrthoDB" id="4978934at2"/>
<dbReference type="Pfam" id="PF06013">
    <property type="entry name" value="WXG100"/>
    <property type="match status" value="1"/>
</dbReference>
<gene>
    <name evidence="2" type="ORF">N781_05280</name>
</gene>
<dbReference type="STRING" id="1385510.GCA_000425205_02601"/>
<dbReference type="AlphaFoldDB" id="A0A0A5GGJ8"/>
<comment type="caution">
    <text evidence="2">The sequence shown here is derived from an EMBL/GenBank/DDBJ whole genome shotgun (WGS) entry which is preliminary data.</text>
</comment>
<dbReference type="Proteomes" id="UP000030528">
    <property type="component" value="Unassembled WGS sequence"/>
</dbReference>
<organism evidence="2 3">
    <name type="scientific">Pontibacillus halophilus JSM 076056 = DSM 19796</name>
    <dbReference type="NCBI Taxonomy" id="1385510"/>
    <lineage>
        <taxon>Bacteria</taxon>
        <taxon>Bacillati</taxon>
        <taxon>Bacillota</taxon>
        <taxon>Bacilli</taxon>
        <taxon>Bacillales</taxon>
        <taxon>Bacillaceae</taxon>
        <taxon>Pontibacillus</taxon>
    </lineage>
</organism>
<evidence type="ECO:0000256" key="1">
    <source>
        <dbReference type="RuleBase" id="RU362001"/>
    </source>
</evidence>
<dbReference type="EMBL" id="AVPE01000011">
    <property type="protein sequence ID" value="KGX91109.1"/>
    <property type="molecule type" value="Genomic_DNA"/>
</dbReference>
<dbReference type="InterPro" id="IPR036689">
    <property type="entry name" value="ESAT-6-like_sf"/>
</dbReference>
<name>A0A0A5GGJ8_9BACI</name>
<comment type="similarity">
    <text evidence="1">Belongs to the WXG100 family.</text>
</comment>
<dbReference type="Gene3D" id="1.10.287.1060">
    <property type="entry name" value="ESAT-6-like"/>
    <property type="match status" value="1"/>
</dbReference>
<dbReference type="NCBIfam" id="TIGR03930">
    <property type="entry name" value="WXG100_ESAT6"/>
    <property type="match status" value="1"/>
</dbReference>
<dbReference type="RefSeq" id="WP_026800927.1">
    <property type="nucleotide sequence ID" value="NZ_AULI01000011.1"/>
</dbReference>
<dbReference type="eggNOG" id="COG4842">
    <property type="taxonomic scope" value="Bacteria"/>
</dbReference>
<proteinExistence type="inferred from homology"/>